<evidence type="ECO:0000256" key="1">
    <source>
        <dbReference type="SAM" id="MobiDB-lite"/>
    </source>
</evidence>
<protein>
    <submittedName>
        <fullName evidence="2">Uncharacterized protein</fullName>
    </submittedName>
</protein>
<feature type="region of interest" description="Disordered" evidence="1">
    <location>
        <begin position="96"/>
        <end position="122"/>
    </location>
</feature>
<feature type="region of interest" description="Disordered" evidence="1">
    <location>
        <begin position="1"/>
        <end position="50"/>
    </location>
</feature>
<organism evidence="2">
    <name type="scientific">Mycobacterium xenopi 4042</name>
    <dbReference type="NCBI Taxonomy" id="1299334"/>
    <lineage>
        <taxon>Bacteria</taxon>
        <taxon>Bacillati</taxon>
        <taxon>Actinomycetota</taxon>
        <taxon>Actinomycetes</taxon>
        <taxon>Mycobacteriales</taxon>
        <taxon>Mycobacteriaceae</taxon>
        <taxon>Mycobacterium</taxon>
    </lineage>
</organism>
<accession>X8A8Y9</accession>
<feature type="compositionally biased region" description="Basic and acidic residues" evidence="1">
    <location>
        <begin position="1"/>
        <end position="10"/>
    </location>
</feature>
<evidence type="ECO:0000313" key="2">
    <source>
        <dbReference type="EMBL" id="EUA28024.1"/>
    </source>
</evidence>
<dbReference type="AlphaFoldDB" id="X8A8Y9"/>
<reference evidence="2" key="1">
    <citation type="submission" date="2014-01" db="EMBL/GenBank/DDBJ databases">
        <authorList>
            <person name="Brown-Elliot B."/>
            <person name="Wallace R."/>
            <person name="Lenaerts A."/>
            <person name="Ordway D."/>
            <person name="DeGroote M.A."/>
            <person name="Parker T."/>
            <person name="Sizemore C."/>
            <person name="Tallon L.J."/>
            <person name="Sadzewicz L.K."/>
            <person name="Sengamalay N."/>
            <person name="Fraser C.M."/>
            <person name="Hine E."/>
            <person name="Shefchek K.A."/>
            <person name="Das S.P."/>
            <person name="Tettelin H."/>
        </authorList>
    </citation>
    <scope>NUCLEOTIDE SEQUENCE [LARGE SCALE GENOMIC DNA]</scope>
    <source>
        <strain evidence="2">4042</strain>
    </source>
</reference>
<proteinExistence type="predicted"/>
<sequence>MLFADEEGRGFFKNSRSKRNSAFSRRRRSNSARSSASSTAPVSPEEALDVAGAPNAQHCFTNTNLRGYMSHRAAGLNHQAGSLLPKLRVYLRRLPTYGHPSRGTSSPTSRVSTIRGQLQLHR</sequence>
<name>X8A8Y9_MYCXE</name>
<feature type="compositionally biased region" description="Basic residues" evidence="1">
    <location>
        <begin position="15"/>
        <end position="30"/>
    </location>
</feature>
<dbReference type="EMBL" id="JAOB01000061">
    <property type="protein sequence ID" value="EUA28024.1"/>
    <property type="molecule type" value="Genomic_DNA"/>
</dbReference>
<feature type="compositionally biased region" description="Polar residues" evidence="1">
    <location>
        <begin position="102"/>
        <end position="116"/>
    </location>
</feature>
<comment type="caution">
    <text evidence="2">The sequence shown here is derived from an EMBL/GenBank/DDBJ whole genome shotgun (WGS) entry which is preliminary data.</text>
</comment>
<gene>
    <name evidence="2" type="ORF">I553_9254</name>
</gene>